<evidence type="ECO:0000256" key="2">
    <source>
        <dbReference type="SAM" id="Phobius"/>
    </source>
</evidence>
<keyword evidence="2" id="KW-1133">Transmembrane helix</keyword>
<keyword evidence="2" id="KW-0812">Transmembrane</keyword>
<accession>A0A151XJN2</accession>
<dbReference type="AlphaFoldDB" id="A0A151XJN2"/>
<evidence type="ECO:0000313" key="4">
    <source>
        <dbReference type="Proteomes" id="UP000075809"/>
    </source>
</evidence>
<evidence type="ECO:0000313" key="3">
    <source>
        <dbReference type="EMBL" id="KYQ60488.1"/>
    </source>
</evidence>
<dbReference type="EMBL" id="KQ982074">
    <property type="protein sequence ID" value="KYQ60488.1"/>
    <property type="molecule type" value="Genomic_DNA"/>
</dbReference>
<name>A0A151XJN2_9HYME</name>
<keyword evidence="2" id="KW-0472">Membrane</keyword>
<reference evidence="3 4" key="1">
    <citation type="submission" date="2015-09" db="EMBL/GenBank/DDBJ databases">
        <title>Trachymyrmex zeteki WGS genome.</title>
        <authorList>
            <person name="Nygaard S."/>
            <person name="Hu H."/>
            <person name="Boomsma J."/>
            <person name="Zhang G."/>
        </authorList>
    </citation>
    <scope>NUCLEOTIDE SEQUENCE [LARGE SCALE GENOMIC DNA]</scope>
    <source>
        <strain evidence="3">Tzet28-1</strain>
        <tissue evidence="3">Whole body</tissue>
    </source>
</reference>
<sequence>MPRSSDRVARSHGVAGRVRDWADEGSTDAGKKNAKVMQLIISHSHPSFLSISLKQADCWSQRGDLVKRSLPMLDVTVASILPYSREKAIRRSLNFYEKVNTLNAHNSSDGEAAKEISPTSLSGRHQNYVNYSLELHAACMPIGLMGVFSINDTNFRGRGNCSRRSASRVMKLRARKPDHKRRHCLEGFSGWHDVMRCCLHPLIRPFRGIAVFGLTYLIPYLAALICLGFDSLVRFNSKN</sequence>
<feature type="transmembrane region" description="Helical" evidence="2">
    <location>
        <begin position="206"/>
        <end position="229"/>
    </location>
</feature>
<dbReference type="Proteomes" id="UP000075809">
    <property type="component" value="Unassembled WGS sequence"/>
</dbReference>
<organism evidence="3 4">
    <name type="scientific">Mycetomoellerius zeteki</name>
    <dbReference type="NCBI Taxonomy" id="64791"/>
    <lineage>
        <taxon>Eukaryota</taxon>
        <taxon>Metazoa</taxon>
        <taxon>Ecdysozoa</taxon>
        <taxon>Arthropoda</taxon>
        <taxon>Hexapoda</taxon>
        <taxon>Insecta</taxon>
        <taxon>Pterygota</taxon>
        <taxon>Neoptera</taxon>
        <taxon>Endopterygota</taxon>
        <taxon>Hymenoptera</taxon>
        <taxon>Apocrita</taxon>
        <taxon>Aculeata</taxon>
        <taxon>Formicoidea</taxon>
        <taxon>Formicidae</taxon>
        <taxon>Myrmicinae</taxon>
        <taxon>Mycetomoellerius</taxon>
    </lineage>
</organism>
<feature type="region of interest" description="Disordered" evidence="1">
    <location>
        <begin position="1"/>
        <end position="29"/>
    </location>
</feature>
<keyword evidence="4" id="KW-1185">Reference proteome</keyword>
<gene>
    <name evidence="3" type="ORF">ALC60_00471</name>
</gene>
<protein>
    <submittedName>
        <fullName evidence="3">Uncharacterized protein</fullName>
    </submittedName>
</protein>
<proteinExistence type="predicted"/>
<evidence type="ECO:0000256" key="1">
    <source>
        <dbReference type="SAM" id="MobiDB-lite"/>
    </source>
</evidence>